<dbReference type="Gene3D" id="3.40.50.1820">
    <property type="entry name" value="alpha/beta hydrolase"/>
    <property type="match status" value="1"/>
</dbReference>
<evidence type="ECO:0000313" key="4">
    <source>
        <dbReference type="Proteomes" id="UP001610335"/>
    </source>
</evidence>
<organism evidence="3 4">
    <name type="scientific">Aspergillus cavernicola</name>
    <dbReference type="NCBI Taxonomy" id="176166"/>
    <lineage>
        <taxon>Eukaryota</taxon>
        <taxon>Fungi</taxon>
        <taxon>Dikarya</taxon>
        <taxon>Ascomycota</taxon>
        <taxon>Pezizomycotina</taxon>
        <taxon>Eurotiomycetes</taxon>
        <taxon>Eurotiomycetidae</taxon>
        <taxon>Eurotiales</taxon>
        <taxon>Aspergillaceae</taxon>
        <taxon>Aspergillus</taxon>
        <taxon>Aspergillus subgen. Nidulantes</taxon>
    </lineage>
</organism>
<gene>
    <name evidence="3" type="ORF">BDW59DRAFT_156684</name>
</gene>
<dbReference type="EMBL" id="JBFXLS010000003">
    <property type="protein sequence ID" value="KAL2833883.1"/>
    <property type="molecule type" value="Genomic_DNA"/>
</dbReference>
<feature type="domain" description="Phospholipase/carboxylesterase/thioesterase" evidence="2">
    <location>
        <begin position="18"/>
        <end position="184"/>
    </location>
</feature>
<dbReference type="InterPro" id="IPR029058">
    <property type="entry name" value="AB_hydrolase_fold"/>
</dbReference>
<comment type="similarity">
    <text evidence="1">Belongs to the AB hydrolase superfamily. AB hydrolase 2 family.</text>
</comment>
<dbReference type="PANTHER" id="PTHR10655:SF63">
    <property type="entry name" value="PHOSPHOLIPASE_CARBOXYLESTERASE_THIOESTERASE DOMAIN-CONTAINING PROTEIN"/>
    <property type="match status" value="1"/>
</dbReference>
<name>A0ABR4J1G0_9EURO</name>
<comment type="caution">
    <text evidence="3">The sequence shown here is derived from an EMBL/GenBank/DDBJ whole genome shotgun (WGS) entry which is preliminary data.</text>
</comment>
<evidence type="ECO:0000259" key="2">
    <source>
        <dbReference type="Pfam" id="PF02230"/>
    </source>
</evidence>
<evidence type="ECO:0000313" key="3">
    <source>
        <dbReference type="EMBL" id="KAL2833883.1"/>
    </source>
</evidence>
<sequence>MTRSPKIAAAMPQTWSAPFVIAPKTEHTHTIILLHDVGNKGARFGKKFLRSSELHKLLPTVKFVFPSAKDSHATLTKRGVTMQWFDSAVSVQASADIPPDSEFQPKFQIEGLRESSAFLRTLVDEEALVLKDTGKRTKNGGYDRVVIGGLGQGAAAAIFCLLGSDHRLGGFIGLDGWLPFHQDLTIPAGMQGERALMFRLDALDTVRYILNLEPLDPSSAVWSADVNDFVLGLKREAADMRNFELALTWAPCLSPLRTPVFSGRGKVDQRVFVDFPWTLERTFAMDVTPVENDDIDDWCRLTDEYEYLLDFMEWDVLIPCRIPHNV</sequence>
<dbReference type="InterPro" id="IPR003140">
    <property type="entry name" value="PLipase/COase/thioEstase"/>
</dbReference>
<dbReference type="Pfam" id="PF02230">
    <property type="entry name" value="Abhydrolase_2"/>
    <property type="match status" value="1"/>
</dbReference>
<dbReference type="Proteomes" id="UP001610335">
    <property type="component" value="Unassembled WGS sequence"/>
</dbReference>
<reference evidence="3 4" key="1">
    <citation type="submission" date="2024-07" db="EMBL/GenBank/DDBJ databases">
        <title>Section-level genome sequencing and comparative genomics of Aspergillus sections Usti and Cavernicolus.</title>
        <authorList>
            <consortium name="Lawrence Berkeley National Laboratory"/>
            <person name="Nybo J.L."/>
            <person name="Vesth T.C."/>
            <person name="Theobald S."/>
            <person name="Frisvad J.C."/>
            <person name="Larsen T.O."/>
            <person name="Kjaerboelling I."/>
            <person name="Rothschild-Mancinelli K."/>
            <person name="Lyhne E.K."/>
            <person name="Kogle M.E."/>
            <person name="Barry K."/>
            <person name="Clum A."/>
            <person name="Na H."/>
            <person name="Ledsgaard L."/>
            <person name="Lin J."/>
            <person name="Lipzen A."/>
            <person name="Kuo A."/>
            <person name="Riley R."/>
            <person name="Mondo S."/>
            <person name="LaButti K."/>
            <person name="Haridas S."/>
            <person name="Pangalinan J."/>
            <person name="Salamov A.A."/>
            <person name="Simmons B.A."/>
            <person name="Magnuson J.K."/>
            <person name="Chen J."/>
            <person name="Drula E."/>
            <person name="Henrissat B."/>
            <person name="Wiebenga A."/>
            <person name="Lubbers R.J."/>
            <person name="Gomes A.C."/>
            <person name="Makela M.R."/>
            <person name="Stajich J."/>
            <person name="Grigoriev I.V."/>
            <person name="Mortensen U.H."/>
            <person name="De vries R.P."/>
            <person name="Baker S.E."/>
            <person name="Andersen M.R."/>
        </authorList>
    </citation>
    <scope>NUCLEOTIDE SEQUENCE [LARGE SCALE GENOMIC DNA]</scope>
    <source>
        <strain evidence="3 4">CBS 600.67</strain>
    </source>
</reference>
<protein>
    <submittedName>
        <fullName evidence="3">Phospholipase/Carboxylesterase-domain-containing protein</fullName>
    </submittedName>
</protein>
<proteinExistence type="inferred from homology"/>
<evidence type="ECO:0000256" key="1">
    <source>
        <dbReference type="ARBA" id="ARBA00006499"/>
    </source>
</evidence>
<dbReference type="PANTHER" id="PTHR10655">
    <property type="entry name" value="LYSOPHOSPHOLIPASE-RELATED"/>
    <property type="match status" value="1"/>
</dbReference>
<accession>A0ABR4J1G0</accession>
<dbReference type="InterPro" id="IPR050565">
    <property type="entry name" value="LYPA1-2/EST-like"/>
</dbReference>
<dbReference type="SUPFAM" id="SSF53474">
    <property type="entry name" value="alpha/beta-Hydrolases"/>
    <property type="match status" value="1"/>
</dbReference>
<keyword evidence="4" id="KW-1185">Reference proteome</keyword>